<gene>
    <name evidence="5" type="ORF">VI33_05735</name>
</gene>
<dbReference type="EC" id="5.3.1.1" evidence="4"/>
<dbReference type="Pfam" id="PF00121">
    <property type="entry name" value="TIM"/>
    <property type="match status" value="1"/>
</dbReference>
<dbReference type="GO" id="GO:0006094">
    <property type="term" value="P:gluconeogenesis"/>
    <property type="evidence" value="ECO:0007669"/>
    <property type="project" value="UniProtKB-UniPathway"/>
</dbReference>
<dbReference type="CDD" id="cd00311">
    <property type="entry name" value="TIM"/>
    <property type="match status" value="1"/>
</dbReference>
<evidence type="ECO:0000313" key="6">
    <source>
        <dbReference type="Proteomes" id="UP000066549"/>
    </source>
</evidence>
<organism evidence="5 6">
    <name type="scientific">Methylophilales bacterium MBRS-H7</name>
    <dbReference type="NCBI Taxonomy" id="1623450"/>
    <lineage>
        <taxon>Bacteria</taxon>
        <taxon>Pseudomonadati</taxon>
        <taxon>Pseudomonadota</taxon>
        <taxon>Betaproteobacteria</taxon>
        <taxon>Nitrosomonadales</taxon>
        <taxon>OM43 clade</taxon>
    </lineage>
</organism>
<proteinExistence type="inferred from homology"/>
<dbReference type="PROSITE" id="PS51440">
    <property type="entry name" value="TIM_2"/>
    <property type="match status" value="1"/>
</dbReference>
<dbReference type="InterPro" id="IPR035990">
    <property type="entry name" value="TIM_sf"/>
</dbReference>
<evidence type="ECO:0000313" key="5">
    <source>
        <dbReference type="EMBL" id="AKO66179.1"/>
    </source>
</evidence>
<comment type="pathway">
    <text evidence="4">Carbohydrate degradation; glycolysis; D-glyceraldehyde 3-phosphate from glycerone phosphate: step 1/1.</text>
</comment>
<keyword evidence="4" id="KW-0963">Cytoplasm</keyword>
<evidence type="ECO:0000256" key="3">
    <source>
        <dbReference type="ARBA" id="ARBA00023235"/>
    </source>
</evidence>
<keyword evidence="4" id="KW-0312">Gluconeogenesis</keyword>
<evidence type="ECO:0000256" key="1">
    <source>
        <dbReference type="ARBA" id="ARBA00004939"/>
    </source>
</evidence>
<keyword evidence="6" id="KW-1185">Reference proteome</keyword>
<dbReference type="InterPro" id="IPR020861">
    <property type="entry name" value="Triosephosphate_isomerase_AS"/>
</dbReference>
<comment type="pathway">
    <text evidence="4">Carbohydrate biosynthesis; gluconeogenesis.</text>
</comment>
<accession>A0A0H4J070</accession>
<dbReference type="PATRIC" id="fig|1623450.3.peg.1139"/>
<dbReference type="PANTHER" id="PTHR21139:SF42">
    <property type="entry name" value="TRIOSEPHOSPHATE ISOMERASE"/>
    <property type="match status" value="1"/>
</dbReference>
<dbReference type="NCBIfam" id="TIGR00419">
    <property type="entry name" value="tim"/>
    <property type="match status" value="1"/>
</dbReference>
<dbReference type="InterPro" id="IPR013785">
    <property type="entry name" value="Aldolase_TIM"/>
</dbReference>
<dbReference type="InterPro" id="IPR000652">
    <property type="entry name" value="Triosephosphate_isomerase"/>
</dbReference>
<sequence>MSKKIIIANLKMYGSSSFYEDLFAQVKSAHQQLAANDVEIVMCIPYPYLFLAEKIFANSAISWGSQNVAKDIEGPFTGEVSVTMLTDFSSQYAIIGHSERNTAYCESDLNIAEKFKRLKDHHVRPILCVGETLIEREAGMEKKVVQAQLETILSNGPEIFTDSVVAYEPIWAIGSDMAASPEQAQNMCSFIKDFIHSEVLTNGNDDQKKIPLKVVYGGSVNEKNTLQLLSLDEVDGALIGRCSLSADKFIQICNLAHQI</sequence>
<keyword evidence="4" id="KW-0324">Glycolysis</keyword>
<dbReference type="OrthoDB" id="9809429at2"/>
<name>A0A0H4J070_9PROT</name>
<dbReference type="GO" id="GO:0005829">
    <property type="term" value="C:cytosol"/>
    <property type="evidence" value="ECO:0007669"/>
    <property type="project" value="TreeGrafter"/>
</dbReference>
<dbReference type="GO" id="GO:0006096">
    <property type="term" value="P:glycolytic process"/>
    <property type="evidence" value="ECO:0007669"/>
    <property type="project" value="UniProtKB-UniRule"/>
</dbReference>
<dbReference type="SUPFAM" id="SSF51351">
    <property type="entry name" value="Triosephosphate isomerase (TIM)"/>
    <property type="match status" value="1"/>
</dbReference>
<dbReference type="UniPathway" id="UPA00109">
    <property type="reaction ID" value="UER00189"/>
</dbReference>
<dbReference type="EMBL" id="CP011002">
    <property type="protein sequence ID" value="AKO66179.1"/>
    <property type="molecule type" value="Genomic_DNA"/>
</dbReference>
<evidence type="ECO:0000256" key="4">
    <source>
        <dbReference type="RuleBase" id="RU363013"/>
    </source>
</evidence>
<dbReference type="GO" id="GO:0046166">
    <property type="term" value="P:glyceraldehyde-3-phosphate biosynthetic process"/>
    <property type="evidence" value="ECO:0007669"/>
    <property type="project" value="TreeGrafter"/>
</dbReference>
<comment type="subcellular location">
    <subcellularLocation>
        <location evidence="4">Cytoplasm</location>
    </subcellularLocation>
</comment>
<dbReference type="Gene3D" id="3.20.20.70">
    <property type="entry name" value="Aldolase class I"/>
    <property type="match status" value="1"/>
</dbReference>
<comment type="subunit">
    <text evidence="4">Homodimer.</text>
</comment>
<dbReference type="GO" id="GO:0019563">
    <property type="term" value="P:glycerol catabolic process"/>
    <property type="evidence" value="ECO:0007669"/>
    <property type="project" value="TreeGrafter"/>
</dbReference>
<protein>
    <recommendedName>
        <fullName evidence="4">Triosephosphate isomerase</fullName>
        <ecNumber evidence="4">5.3.1.1</ecNumber>
    </recommendedName>
</protein>
<comment type="catalytic activity">
    <reaction evidence="4">
        <text>D-glyceraldehyde 3-phosphate = dihydroxyacetone phosphate</text>
        <dbReference type="Rhea" id="RHEA:18585"/>
        <dbReference type="ChEBI" id="CHEBI:57642"/>
        <dbReference type="ChEBI" id="CHEBI:59776"/>
        <dbReference type="EC" id="5.3.1.1"/>
    </reaction>
</comment>
<dbReference type="PROSITE" id="PS00171">
    <property type="entry name" value="TIM_1"/>
    <property type="match status" value="1"/>
</dbReference>
<dbReference type="GO" id="GO:0004807">
    <property type="term" value="F:triose-phosphate isomerase activity"/>
    <property type="evidence" value="ECO:0007669"/>
    <property type="project" value="UniProtKB-UniRule"/>
</dbReference>
<dbReference type="Proteomes" id="UP000066549">
    <property type="component" value="Chromosome"/>
</dbReference>
<reference evidence="5 6" key="1">
    <citation type="submission" date="2015-03" db="EMBL/GenBank/DDBJ databases">
        <title>Comparative analysis of the OM43 clade including a novel species from Red Sea uncovers genomic and metabolic diversity among marine methylotrophs.</title>
        <authorList>
            <person name="Jimenez-Infante F."/>
            <person name="Ngugi D.K."/>
            <person name="Vinu M."/>
            <person name="Alam I."/>
            <person name="Kamau A."/>
            <person name="Blom J."/>
            <person name="Bajic V.B."/>
            <person name="Stingl U."/>
        </authorList>
    </citation>
    <scope>NUCLEOTIDE SEQUENCE [LARGE SCALE GENOMIC DNA]</scope>
    <source>
        <strain evidence="5 6">MBRSH7</strain>
    </source>
</reference>
<comment type="similarity">
    <text evidence="2 4">Belongs to the triosephosphate isomerase family.</text>
</comment>
<dbReference type="UniPathway" id="UPA00138"/>
<evidence type="ECO:0000256" key="2">
    <source>
        <dbReference type="ARBA" id="ARBA00007422"/>
    </source>
</evidence>
<dbReference type="AlphaFoldDB" id="A0A0H4J070"/>
<keyword evidence="3 4" id="KW-0413">Isomerase</keyword>
<dbReference type="PANTHER" id="PTHR21139">
    <property type="entry name" value="TRIOSEPHOSPHATE ISOMERASE"/>
    <property type="match status" value="1"/>
</dbReference>
<comment type="pathway">
    <text evidence="1">Carbohydrate metabolism; erythritol degradation.</text>
</comment>